<feature type="domain" description="DUF4145" evidence="2">
    <location>
        <begin position="32"/>
        <end position="106"/>
    </location>
</feature>
<evidence type="ECO:0000259" key="2">
    <source>
        <dbReference type="Pfam" id="PF13643"/>
    </source>
</evidence>
<gene>
    <name evidence="3" type="ORF">VII00023_15518</name>
</gene>
<accession>F9S629</accession>
<organism evidence="3 4">
    <name type="scientific">Vibrio ichthyoenteri ATCC 700023</name>
    <dbReference type="NCBI Taxonomy" id="870968"/>
    <lineage>
        <taxon>Bacteria</taxon>
        <taxon>Pseudomonadati</taxon>
        <taxon>Pseudomonadota</taxon>
        <taxon>Gammaproteobacteria</taxon>
        <taxon>Vibrionales</taxon>
        <taxon>Vibrionaceae</taxon>
        <taxon>Vibrio</taxon>
    </lineage>
</organism>
<dbReference type="EMBL" id="AFWF01000254">
    <property type="protein sequence ID" value="EGU34050.1"/>
    <property type="molecule type" value="Genomic_DNA"/>
</dbReference>
<dbReference type="Pfam" id="PF13643">
    <property type="entry name" value="DUF4145"/>
    <property type="match status" value="1"/>
</dbReference>
<evidence type="ECO:0000256" key="1">
    <source>
        <dbReference type="SAM" id="MobiDB-lite"/>
    </source>
</evidence>
<dbReference type="InterPro" id="IPR025285">
    <property type="entry name" value="DUF4145"/>
</dbReference>
<dbReference type="OrthoDB" id="5815074at2"/>
<proteinExistence type="predicted"/>
<dbReference type="RefSeq" id="WP_006713946.1">
    <property type="nucleotide sequence ID" value="NZ_AFWF01000254.1"/>
</dbReference>
<comment type="caution">
    <text evidence="3">The sequence shown here is derived from an EMBL/GenBank/DDBJ whole genome shotgun (WGS) entry which is preliminary data.</text>
</comment>
<keyword evidence="4" id="KW-1185">Reference proteome</keyword>
<evidence type="ECO:0000313" key="3">
    <source>
        <dbReference type="EMBL" id="EGU34050.1"/>
    </source>
</evidence>
<reference evidence="3 4" key="1">
    <citation type="journal article" date="2012" name="Int. J. Syst. Evol. Microbiol.">
        <title>Vibrio caribbeanicus sp. nov., isolated from the marine sponge Scleritoderma cyanea.</title>
        <authorList>
            <person name="Hoffmann M."/>
            <person name="Monday S.R."/>
            <person name="Allard M.W."/>
            <person name="Strain E.A."/>
            <person name="Whittaker P."/>
            <person name="Naum M."/>
            <person name="McCarthy P.J."/>
            <person name="Lopez J.V."/>
            <person name="Fischer M."/>
            <person name="Brown E.W."/>
        </authorList>
    </citation>
    <scope>NUCLEOTIDE SEQUENCE [LARGE SCALE GENOMIC DNA]</scope>
    <source>
        <strain evidence="3 4">ATCC 700023</strain>
    </source>
</reference>
<sequence>MQTRAHFENDNQDNFAFLKDGLGELYKQAVLAERYYFTDPQSSMAKIRLFVELACHELGMHFKLRPPVHGDLSNKIKMLQASHCIEEWVIGEMNILRHDGNRSVHMTEVNGAYIAEMKVSRTRMKKHMSSLFEIANYVGKTILGTQPKSYDTWQEPKPCELSSLVTDALKGSKEASYYLANRIYTELLEMSEQTGKSRWWQKEQYLDKQADLRYWLEKSHRQGHPQSWLLFAKCQSNKLLPVAAKRNVKECFKQALKFDEDGEVAFEFGSYLLKHEETKLGADYIRQSAERGYHQALSFQLDVTFRSGGNKENWVERAIEYRLPEAFTAEVFLKLETYEAEPTEDTLKALRSALVVAQSRRSPGIALLKSYVDLTVYAVQQRDKSAQNQAIQAMVDSYESVPAYLDVELRLFNQISQDDKHYDLMIKIYHQSIQQVRSEIEAAGIKYTVVKHALSKAGEKFKMRDGVKTPKPIPTLLQEAADAGHSEARAYVNSAEGKALLKRIGFTCQGKMHKNAAEKQKNKRKRKRKLVKQAKRNS</sequence>
<evidence type="ECO:0000313" key="4">
    <source>
        <dbReference type="Proteomes" id="UP000004605"/>
    </source>
</evidence>
<name>F9S629_9VIBR</name>
<feature type="region of interest" description="Disordered" evidence="1">
    <location>
        <begin position="512"/>
        <end position="538"/>
    </location>
</feature>
<dbReference type="Proteomes" id="UP000004605">
    <property type="component" value="Unassembled WGS sequence"/>
</dbReference>
<feature type="compositionally biased region" description="Basic residues" evidence="1">
    <location>
        <begin position="521"/>
        <end position="538"/>
    </location>
</feature>
<protein>
    <recommendedName>
        <fullName evidence="2">DUF4145 domain-containing protein</fullName>
    </recommendedName>
</protein>
<dbReference type="AlphaFoldDB" id="F9S629"/>